<name>A0A1Y0ICF8_9GAMM</name>
<evidence type="ECO:0000313" key="2">
    <source>
        <dbReference type="EMBL" id="ARU58218.1"/>
    </source>
</evidence>
<dbReference type="OrthoDB" id="4146344at2"/>
<dbReference type="AlphaFoldDB" id="A0A1Y0ICF8"/>
<dbReference type="Proteomes" id="UP000196027">
    <property type="component" value="Chromosome"/>
</dbReference>
<proteinExistence type="predicted"/>
<dbReference type="Pfam" id="PF09836">
    <property type="entry name" value="DUF2063"/>
    <property type="match status" value="1"/>
</dbReference>
<keyword evidence="3" id="KW-1185">Reference proteome</keyword>
<dbReference type="InterPro" id="IPR018640">
    <property type="entry name" value="DUF2063"/>
</dbReference>
<protein>
    <recommendedName>
        <fullName evidence="1">Putative DNA-binding domain-containing protein</fullName>
    </recommendedName>
</protein>
<dbReference type="InterPro" id="IPR044922">
    <property type="entry name" value="DUF2063_N_sf"/>
</dbReference>
<evidence type="ECO:0000313" key="3">
    <source>
        <dbReference type="Proteomes" id="UP000196027"/>
    </source>
</evidence>
<reference evidence="2 3" key="1">
    <citation type="submission" date="2017-05" db="EMBL/GenBank/DDBJ databases">
        <title>Genomic insights into alkan degradation activity of Oleiphilus messinensis.</title>
        <authorList>
            <person name="Kozyavkin S.A."/>
            <person name="Slesarev A.I."/>
            <person name="Golyshin P.N."/>
            <person name="Korzhenkov A."/>
            <person name="Golyshina O.N."/>
            <person name="Toshchakov S.V."/>
        </authorList>
    </citation>
    <scope>NUCLEOTIDE SEQUENCE [LARGE SCALE GENOMIC DNA]</scope>
    <source>
        <strain evidence="2 3">ME102</strain>
    </source>
</reference>
<gene>
    <name evidence="2" type="ORF">OLMES_4202</name>
</gene>
<dbReference type="Gene3D" id="1.10.150.690">
    <property type="entry name" value="DUF2063"/>
    <property type="match status" value="1"/>
</dbReference>
<sequence length="264" mass="29772">MTSVNELEKIQSLFMQAVSGEAVDAGQFIQSGRNLSAADSLAVYRGSVRGTLISTLEQIFPVILKLVGNDFFAQMARDYVSQTPSRSANLNDYGADFPRYISTCSALIEYPYLPDVAQLEWLWHRVYHRAETEIFDISVLAEVPAECHGRLIFYPPEAFAILASNYPVGEIWRLNQSDTFDQEFELDQGSYWYLIHRVELQMQILPLSRGQWEFCSGLQSRMPLEDIGQALEHVAPDENLSDLLVSAVTQCWIGGVDIPDHAVE</sequence>
<dbReference type="EMBL" id="CP021425">
    <property type="protein sequence ID" value="ARU58218.1"/>
    <property type="molecule type" value="Genomic_DNA"/>
</dbReference>
<evidence type="ECO:0000259" key="1">
    <source>
        <dbReference type="Pfam" id="PF09836"/>
    </source>
</evidence>
<dbReference type="RefSeq" id="WP_157678429.1">
    <property type="nucleotide sequence ID" value="NZ_CP021425.1"/>
</dbReference>
<organism evidence="2 3">
    <name type="scientific">Oleiphilus messinensis</name>
    <dbReference type="NCBI Taxonomy" id="141451"/>
    <lineage>
        <taxon>Bacteria</taxon>
        <taxon>Pseudomonadati</taxon>
        <taxon>Pseudomonadota</taxon>
        <taxon>Gammaproteobacteria</taxon>
        <taxon>Oceanospirillales</taxon>
        <taxon>Oleiphilaceae</taxon>
        <taxon>Oleiphilus</taxon>
    </lineage>
</organism>
<feature type="domain" description="Putative DNA-binding" evidence="1">
    <location>
        <begin position="10"/>
        <end position="101"/>
    </location>
</feature>
<accession>A0A1Y0ICF8</accession>
<dbReference type="KEGG" id="ome:OLMES_4202"/>